<feature type="signal peptide" evidence="1">
    <location>
        <begin position="1"/>
        <end position="18"/>
    </location>
</feature>
<gene>
    <name evidence="2" type="ORF">LX64_03970</name>
</gene>
<dbReference type="Proteomes" id="UP000249547">
    <property type="component" value="Unassembled WGS sequence"/>
</dbReference>
<name>A0A327Q8Y0_9BACT</name>
<accession>A0A327Q8Y0</accession>
<dbReference type="EMBL" id="QLLL01000008">
    <property type="protein sequence ID" value="RAJ00268.1"/>
    <property type="molecule type" value="Genomic_DNA"/>
</dbReference>
<dbReference type="AlphaFoldDB" id="A0A327Q8Y0"/>
<sequence length="67" mass="6308">MKNTLKIGFLALAIGFFAASCGGSTTPATDSTAVAPAVDSAAVTPAPADSAVAPVDSAATAPADSAK</sequence>
<keyword evidence="3" id="KW-1185">Reference proteome</keyword>
<organism evidence="2 3">
    <name type="scientific">Chitinophaga skermanii</name>
    <dbReference type="NCBI Taxonomy" id="331697"/>
    <lineage>
        <taxon>Bacteria</taxon>
        <taxon>Pseudomonadati</taxon>
        <taxon>Bacteroidota</taxon>
        <taxon>Chitinophagia</taxon>
        <taxon>Chitinophagales</taxon>
        <taxon>Chitinophagaceae</taxon>
        <taxon>Chitinophaga</taxon>
    </lineage>
</organism>
<evidence type="ECO:0000256" key="1">
    <source>
        <dbReference type="SAM" id="SignalP"/>
    </source>
</evidence>
<dbReference type="RefSeq" id="WP_111599395.1">
    <property type="nucleotide sequence ID" value="NZ_QLLL01000008.1"/>
</dbReference>
<keyword evidence="1" id="KW-0732">Signal</keyword>
<dbReference type="PROSITE" id="PS51257">
    <property type="entry name" value="PROKAR_LIPOPROTEIN"/>
    <property type="match status" value="1"/>
</dbReference>
<reference evidence="2 3" key="1">
    <citation type="submission" date="2018-06" db="EMBL/GenBank/DDBJ databases">
        <title>Genomic Encyclopedia of Archaeal and Bacterial Type Strains, Phase II (KMG-II): from individual species to whole genera.</title>
        <authorList>
            <person name="Goeker M."/>
        </authorList>
    </citation>
    <scope>NUCLEOTIDE SEQUENCE [LARGE SCALE GENOMIC DNA]</scope>
    <source>
        <strain evidence="2 3">DSM 23857</strain>
    </source>
</reference>
<evidence type="ECO:0000313" key="3">
    <source>
        <dbReference type="Proteomes" id="UP000249547"/>
    </source>
</evidence>
<proteinExistence type="predicted"/>
<evidence type="ECO:0000313" key="2">
    <source>
        <dbReference type="EMBL" id="RAJ00268.1"/>
    </source>
</evidence>
<comment type="caution">
    <text evidence="2">The sequence shown here is derived from an EMBL/GenBank/DDBJ whole genome shotgun (WGS) entry which is preliminary data.</text>
</comment>
<feature type="chain" id="PRO_5016271388" evidence="1">
    <location>
        <begin position="19"/>
        <end position="67"/>
    </location>
</feature>
<protein>
    <submittedName>
        <fullName evidence="2">Uncharacterized protein</fullName>
    </submittedName>
</protein>